<evidence type="ECO:0000313" key="6">
    <source>
        <dbReference type="Proteomes" id="UP001409585"/>
    </source>
</evidence>
<sequence length="791" mass="84273">MSDKTTVTVHGAQLSRRKFLRDSGALVVSLGLLPGCGSSSDNTAAETPATAETEDAKPGTTLDASQPTSWVEILADNTVTIRTGKCDFGQGSIYTAYPQIVAEELGVSFDAITRVVSGDTDTTPDGGGTFGLLRTNVLNLRKAAAYTREALLTVAGERFGVESSALSINDGVITGGGQSITLGELVSGQQLELTIPVSGELISFSGLVVAGDPPLKPAREYKIVGQSFENPIIAEKVSAKTTWVGNAKLPGMVHGRVVLPKTLGSKLVSAGRLPKTRFPTAQTVVVGNFLGVVADTEWEAIQASQAVASTTQWSDWQGLPGSEGLFDYLQNDADWDAVPANLGGKNTGDVASAKAANSISGSYKVPFQKHAPIGPSLALADVQTDGRVEVHTHTQNPQQLRRQIGLVLGTSTDNVVIRTYPGPGHYGRSNGGNAGAEDQAVLLSQAVGKPVRLQWMRPEDIQWSTQASPNYAEVTIGLDDNGKIQSYKADHYGLPMQDDRNLGALLSGKPTIQGPTPDNPERVQGMGNFMADGWTYGAVPNVLETAHSTWQLGFRESEQNIGLRNHSLRTPTQFQQNFPREVAISEAATVAGVDTLQFRIDNTDDRRVKRLLTILRDESQWDTRPSPQANASASGASEQIGRGVSLMFRGNGYWACACRIGVVPETGKVRVQEMVVAVDTGVVVNPTQLKRQVQAGALMGVSQALHEEVTFDTGTVTSRDWFSYPILTMAEMPNLKVVLAPDPETDIYGQGSEGANALVPSAIASAVFDATGKQIRQIPLKPEYVKAQLNA</sequence>
<proteinExistence type="predicted"/>
<accession>A0AAV3U7A6</accession>
<dbReference type="InterPro" id="IPR008274">
    <property type="entry name" value="AldOxase/xan_DH_MoCoBD1"/>
</dbReference>
<keyword evidence="1" id="KW-0732">Signal</keyword>
<dbReference type="EMBL" id="BAABLX010000063">
    <property type="protein sequence ID" value="GAA4954689.1"/>
    <property type="molecule type" value="Genomic_DNA"/>
</dbReference>
<dbReference type="InterPro" id="IPR019546">
    <property type="entry name" value="TAT_signal_bac_arc"/>
</dbReference>
<feature type="domain" description="Aldehyde oxidase/xanthine dehydrogenase first molybdopterin binding" evidence="3">
    <location>
        <begin position="346"/>
        <end position="492"/>
    </location>
</feature>
<dbReference type="InterPro" id="IPR046867">
    <property type="entry name" value="AldOxase/xan_DH_MoCoBD2"/>
</dbReference>
<dbReference type="NCBIfam" id="TIGR01409">
    <property type="entry name" value="TAT_signal_seq"/>
    <property type="match status" value="1"/>
</dbReference>
<dbReference type="RefSeq" id="WP_345426304.1">
    <property type="nucleotide sequence ID" value="NZ_AP031496.1"/>
</dbReference>
<dbReference type="PANTHER" id="PTHR47495:SF1">
    <property type="entry name" value="BLL3820 PROTEIN"/>
    <property type="match status" value="1"/>
</dbReference>
<evidence type="ECO:0000256" key="1">
    <source>
        <dbReference type="ARBA" id="ARBA00022729"/>
    </source>
</evidence>
<feature type="domain" description="Aldehyde oxidase/xanthine dehydrogenase second molybdopterin binding" evidence="4">
    <location>
        <begin position="647"/>
        <end position="733"/>
    </location>
</feature>
<dbReference type="InterPro" id="IPR052516">
    <property type="entry name" value="N-heterocyclic_Hydroxylase"/>
</dbReference>
<dbReference type="Pfam" id="PF02738">
    <property type="entry name" value="MoCoBD_1"/>
    <property type="match status" value="1"/>
</dbReference>
<protein>
    <submittedName>
        <fullName evidence="5">Xanthine dehydrogenase family protein molybdopterin-binding subunit</fullName>
    </submittedName>
</protein>
<evidence type="ECO:0000256" key="2">
    <source>
        <dbReference type="SAM" id="MobiDB-lite"/>
    </source>
</evidence>
<feature type="compositionally biased region" description="Low complexity" evidence="2">
    <location>
        <begin position="38"/>
        <end position="51"/>
    </location>
</feature>
<reference evidence="6" key="1">
    <citation type="journal article" date="2019" name="Int. J. Syst. Evol. Microbiol.">
        <title>The Global Catalogue of Microorganisms (GCM) 10K type strain sequencing project: providing services to taxonomists for standard genome sequencing and annotation.</title>
        <authorList>
            <consortium name="The Broad Institute Genomics Platform"/>
            <consortium name="The Broad Institute Genome Sequencing Center for Infectious Disease"/>
            <person name="Wu L."/>
            <person name="Ma J."/>
        </authorList>
    </citation>
    <scope>NUCLEOTIDE SEQUENCE [LARGE SCALE GENOMIC DNA]</scope>
    <source>
        <strain evidence="6">JCM 19134</strain>
    </source>
</reference>
<dbReference type="Pfam" id="PF20256">
    <property type="entry name" value="MoCoBD_2"/>
    <property type="match status" value="2"/>
</dbReference>
<dbReference type="AlphaFoldDB" id="A0AAV3U7A6"/>
<keyword evidence="6" id="KW-1185">Reference proteome</keyword>
<organism evidence="5 6">
    <name type="scientific">Halioxenophilus aromaticivorans</name>
    <dbReference type="NCBI Taxonomy" id="1306992"/>
    <lineage>
        <taxon>Bacteria</taxon>
        <taxon>Pseudomonadati</taxon>
        <taxon>Pseudomonadota</taxon>
        <taxon>Gammaproteobacteria</taxon>
        <taxon>Alteromonadales</taxon>
        <taxon>Alteromonadaceae</taxon>
        <taxon>Halioxenophilus</taxon>
    </lineage>
</organism>
<dbReference type="SUPFAM" id="SSF56003">
    <property type="entry name" value="Molybdenum cofactor-binding domain"/>
    <property type="match status" value="2"/>
</dbReference>
<feature type="region of interest" description="Disordered" evidence="2">
    <location>
        <begin position="38"/>
        <end position="64"/>
    </location>
</feature>
<comment type="caution">
    <text evidence="5">The sequence shown here is derived from an EMBL/GenBank/DDBJ whole genome shotgun (WGS) entry which is preliminary data.</text>
</comment>
<feature type="domain" description="Aldehyde oxidase/xanthine dehydrogenase second molybdopterin binding" evidence="4">
    <location>
        <begin position="63"/>
        <end position="189"/>
    </location>
</feature>
<dbReference type="PANTHER" id="PTHR47495">
    <property type="entry name" value="ALDEHYDE DEHYDROGENASE"/>
    <property type="match status" value="1"/>
</dbReference>
<gene>
    <name evidence="5" type="ORF">GCM10025791_38490</name>
</gene>
<dbReference type="PROSITE" id="PS51318">
    <property type="entry name" value="TAT"/>
    <property type="match status" value="1"/>
</dbReference>
<dbReference type="InterPro" id="IPR037165">
    <property type="entry name" value="AldOxase/xan_DH_Mopterin-bd_sf"/>
</dbReference>
<evidence type="ECO:0000259" key="4">
    <source>
        <dbReference type="Pfam" id="PF20256"/>
    </source>
</evidence>
<dbReference type="GO" id="GO:0016491">
    <property type="term" value="F:oxidoreductase activity"/>
    <property type="evidence" value="ECO:0007669"/>
    <property type="project" value="InterPro"/>
</dbReference>
<evidence type="ECO:0000313" key="5">
    <source>
        <dbReference type="EMBL" id="GAA4954689.1"/>
    </source>
</evidence>
<dbReference type="Proteomes" id="UP001409585">
    <property type="component" value="Unassembled WGS sequence"/>
</dbReference>
<dbReference type="Gene3D" id="3.30.365.10">
    <property type="entry name" value="Aldehyde oxidase/xanthine dehydrogenase, molybdopterin binding domain"/>
    <property type="match status" value="4"/>
</dbReference>
<name>A0AAV3U7A6_9ALTE</name>
<evidence type="ECO:0000259" key="3">
    <source>
        <dbReference type="Pfam" id="PF02738"/>
    </source>
</evidence>
<dbReference type="InterPro" id="IPR006311">
    <property type="entry name" value="TAT_signal"/>
</dbReference>